<dbReference type="SMART" id="SM00343">
    <property type="entry name" value="ZnF_C2HC"/>
    <property type="match status" value="1"/>
</dbReference>
<dbReference type="Proteomes" id="UP000515211">
    <property type="component" value="Chromosome 4"/>
</dbReference>
<dbReference type="RefSeq" id="XP_015960070.1">
    <property type="nucleotide sequence ID" value="XM_016104584.1"/>
</dbReference>
<gene>
    <name evidence="4" type="primary">LOC107483970</name>
</gene>
<reference evidence="4" key="2">
    <citation type="submission" date="2025-08" db="UniProtKB">
        <authorList>
            <consortium name="RefSeq"/>
        </authorList>
    </citation>
    <scope>IDENTIFICATION</scope>
    <source>
        <tissue evidence="4">Whole plant</tissue>
    </source>
</reference>
<keyword evidence="1" id="KW-0479">Metal-binding</keyword>
<dbReference type="PANTHER" id="PTHR15503:SF45">
    <property type="entry name" value="RNA-DIRECTED DNA POLYMERASE HOMOLOG"/>
    <property type="match status" value="1"/>
</dbReference>
<keyword evidence="1" id="KW-0862">Zinc</keyword>
<name>A0A6P4D6H0_ARADU</name>
<dbReference type="GO" id="GO:0003676">
    <property type="term" value="F:nucleic acid binding"/>
    <property type="evidence" value="ECO:0007669"/>
    <property type="project" value="InterPro"/>
</dbReference>
<sequence length="380" mass="43818">MRRILQPDRVVISCELFQIEFYKKYFPSSVRNAKELKLLQLKQGQMTITEYTSRFEKLCHFSRICQGAIEDFVEWKCIKYEGGLRSDILSLVAPIEIRMFFELMNKSRVAEECVRKAAAEKGSMRMPLQRTPERNFTTRGRQFKRGSFVPQNNQVQSNFRRPNANTNQRRRFGKQPHLSCHRCGKYHPGIPCRFGTGVCYFCGQPGHLANNCPEKKKYETGRVQQPGRVYTTSAVAAEGSETLIRGNCKMADKILNAIFDFGATHSFIAFEKTDELRLKIVILGYDLKVYNATHEAMVTRSRCPQVPFRMQQLEFVHDLICLPMTGLDLILGLDWLSKNHVLLDFSEKSVCFMPEDTEGPVVVNIYYLNYMMVNCFGAEC</sequence>
<dbReference type="InterPro" id="IPR036875">
    <property type="entry name" value="Znf_CCHC_sf"/>
</dbReference>
<keyword evidence="1" id="KW-0863">Zinc-finger</keyword>
<dbReference type="InterPro" id="IPR032567">
    <property type="entry name" value="RTL1-rel"/>
</dbReference>
<dbReference type="Pfam" id="PF03732">
    <property type="entry name" value="Retrotrans_gag"/>
    <property type="match status" value="1"/>
</dbReference>
<protein>
    <submittedName>
        <fullName evidence="4">Uncharacterized protein LOC107483970</fullName>
    </submittedName>
</protein>
<evidence type="ECO:0000256" key="1">
    <source>
        <dbReference type="PROSITE-ProRule" id="PRU00047"/>
    </source>
</evidence>
<proteinExistence type="predicted"/>
<feature type="domain" description="CCHC-type" evidence="2">
    <location>
        <begin position="199"/>
        <end position="214"/>
    </location>
</feature>
<dbReference type="Pfam" id="PF00098">
    <property type="entry name" value="zf-CCHC"/>
    <property type="match status" value="1"/>
</dbReference>
<dbReference type="CDD" id="cd00303">
    <property type="entry name" value="retropepsin_like"/>
    <property type="match status" value="1"/>
</dbReference>
<reference evidence="3" key="1">
    <citation type="journal article" date="2016" name="Nat. Genet.">
        <title>The genome sequences of Arachis duranensis and Arachis ipaensis, the diploid ancestors of cultivated peanut.</title>
        <authorList>
            <person name="Bertioli D.J."/>
            <person name="Cannon S.B."/>
            <person name="Froenicke L."/>
            <person name="Huang G."/>
            <person name="Farmer A.D."/>
            <person name="Cannon E.K."/>
            <person name="Liu X."/>
            <person name="Gao D."/>
            <person name="Clevenger J."/>
            <person name="Dash S."/>
            <person name="Ren L."/>
            <person name="Moretzsohn M.C."/>
            <person name="Shirasawa K."/>
            <person name="Huang W."/>
            <person name="Vidigal B."/>
            <person name="Abernathy B."/>
            <person name="Chu Y."/>
            <person name="Niederhuth C.E."/>
            <person name="Umale P."/>
            <person name="Araujo A.C."/>
            <person name="Kozik A."/>
            <person name="Kim K.D."/>
            <person name="Burow M.D."/>
            <person name="Varshney R.K."/>
            <person name="Wang X."/>
            <person name="Zhang X."/>
            <person name="Barkley N."/>
            <person name="Guimaraes P.M."/>
            <person name="Isobe S."/>
            <person name="Guo B."/>
            <person name="Liao B."/>
            <person name="Stalker H.T."/>
            <person name="Schmitz R.J."/>
            <person name="Scheffler B.E."/>
            <person name="Leal-Bertioli S.C."/>
            <person name="Xun X."/>
            <person name="Jackson S.A."/>
            <person name="Michelmore R."/>
            <person name="Ozias-Akins P."/>
        </authorList>
    </citation>
    <scope>NUCLEOTIDE SEQUENCE [LARGE SCALE GENOMIC DNA]</scope>
    <source>
        <strain evidence="3">cv. V14167</strain>
    </source>
</reference>
<evidence type="ECO:0000313" key="3">
    <source>
        <dbReference type="Proteomes" id="UP000515211"/>
    </source>
</evidence>
<dbReference type="PANTHER" id="PTHR15503">
    <property type="entry name" value="LDOC1 RELATED"/>
    <property type="match status" value="1"/>
</dbReference>
<keyword evidence="3" id="KW-1185">Reference proteome</keyword>
<dbReference type="PROSITE" id="PS50158">
    <property type="entry name" value="ZF_CCHC"/>
    <property type="match status" value="1"/>
</dbReference>
<evidence type="ECO:0000313" key="4">
    <source>
        <dbReference type="RefSeq" id="XP_015960070.1"/>
    </source>
</evidence>
<accession>A0A6P4D6H0</accession>
<dbReference type="InterPro" id="IPR021109">
    <property type="entry name" value="Peptidase_aspartic_dom_sf"/>
</dbReference>
<dbReference type="AlphaFoldDB" id="A0A6P4D6H0"/>
<dbReference type="SUPFAM" id="SSF57756">
    <property type="entry name" value="Retrovirus zinc finger-like domains"/>
    <property type="match status" value="1"/>
</dbReference>
<evidence type="ECO:0000259" key="2">
    <source>
        <dbReference type="PROSITE" id="PS50158"/>
    </source>
</evidence>
<dbReference type="InterPro" id="IPR005162">
    <property type="entry name" value="Retrotrans_gag_dom"/>
</dbReference>
<dbReference type="GeneID" id="107483970"/>
<organism evidence="3 4">
    <name type="scientific">Arachis duranensis</name>
    <name type="common">Wild peanut</name>
    <dbReference type="NCBI Taxonomy" id="130453"/>
    <lineage>
        <taxon>Eukaryota</taxon>
        <taxon>Viridiplantae</taxon>
        <taxon>Streptophyta</taxon>
        <taxon>Embryophyta</taxon>
        <taxon>Tracheophyta</taxon>
        <taxon>Spermatophyta</taxon>
        <taxon>Magnoliopsida</taxon>
        <taxon>eudicotyledons</taxon>
        <taxon>Gunneridae</taxon>
        <taxon>Pentapetalae</taxon>
        <taxon>rosids</taxon>
        <taxon>fabids</taxon>
        <taxon>Fabales</taxon>
        <taxon>Fabaceae</taxon>
        <taxon>Papilionoideae</taxon>
        <taxon>50 kb inversion clade</taxon>
        <taxon>dalbergioids sensu lato</taxon>
        <taxon>Dalbergieae</taxon>
        <taxon>Pterocarpus clade</taxon>
        <taxon>Arachis</taxon>
    </lineage>
</organism>
<dbReference type="Gene3D" id="4.10.60.10">
    <property type="entry name" value="Zinc finger, CCHC-type"/>
    <property type="match status" value="1"/>
</dbReference>
<dbReference type="SUPFAM" id="SSF50630">
    <property type="entry name" value="Acid proteases"/>
    <property type="match status" value="1"/>
</dbReference>
<dbReference type="KEGG" id="adu:107483970"/>
<dbReference type="InterPro" id="IPR001878">
    <property type="entry name" value="Znf_CCHC"/>
</dbReference>
<dbReference type="Gene3D" id="2.40.70.10">
    <property type="entry name" value="Acid Proteases"/>
    <property type="match status" value="1"/>
</dbReference>
<dbReference type="Pfam" id="PF08284">
    <property type="entry name" value="RVP_2"/>
    <property type="match status" value="1"/>
</dbReference>
<dbReference type="GO" id="GO:0008270">
    <property type="term" value="F:zinc ion binding"/>
    <property type="evidence" value="ECO:0007669"/>
    <property type="project" value="UniProtKB-KW"/>
</dbReference>